<accession>G0V4J8</accession>
<sequence length="125" mass="14021">MAIAIYCPPSKASKNVITVNATLTRKEVEVIRNYYEAKEDWVNVIATTLVTVLLMSTNNLFAFLGGITSTLLTSVISENLINKDNNIDAILVNLTRDTFNVICTYKYVRHGSNDGAYFLTYINFQ</sequence>
<organism evidence="1 2">
    <name type="scientific">Caloramator australicus RC3</name>
    <dbReference type="NCBI Taxonomy" id="857293"/>
    <lineage>
        <taxon>Bacteria</taxon>
        <taxon>Bacillati</taxon>
        <taxon>Bacillota</taxon>
        <taxon>Clostridia</taxon>
        <taxon>Eubacteriales</taxon>
        <taxon>Clostridiaceae</taxon>
        <taxon>Caloramator</taxon>
    </lineage>
</organism>
<dbReference type="Proteomes" id="UP000007652">
    <property type="component" value="Unassembled WGS sequence"/>
</dbReference>
<dbReference type="RefSeq" id="WP_008907756.1">
    <property type="nucleotide sequence ID" value="NZ_CAKP01000017.1"/>
</dbReference>
<dbReference type="STRING" id="857293.CAAU_0389"/>
<evidence type="ECO:0000313" key="1">
    <source>
        <dbReference type="EMBL" id="CCC58038.1"/>
    </source>
</evidence>
<protein>
    <submittedName>
        <fullName evidence="1">Uncharacterized protein</fullName>
    </submittedName>
</protein>
<keyword evidence="2" id="KW-1185">Reference proteome</keyword>
<reference evidence="1 2" key="1">
    <citation type="journal article" date="2011" name="J. Bacteriol.">
        <title>Draft genome sequence of Caloramator australicus strain RC3T, a thermoanaerobe from the Great Artesian Basin of Australia.</title>
        <authorList>
            <person name="Ogg C.D."/>
            <person name="Patel B.K.C."/>
        </authorList>
    </citation>
    <scope>NUCLEOTIDE SEQUENCE [LARGE SCALE GENOMIC DNA]</scope>
    <source>
        <strain evidence="1 2">RC3</strain>
    </source>
</reference>
<dbReference type="AlphaFoldDB" id="G0V4J8"/>
<name>G0V4J8_9CLOT</name>
<gene>
    <name evidence="1" type="ORF">CAAU_0389</name>
</gene>
<dbReference type="EMBL" id="CAKP01000017">
    <property type="protein sequence ID" value="CCC58038.1"/>
    <property type="molecule type" value="Genomic_DNA"/>
</dbReference>
<proteinExistence type="predicted"/>
<evidence type="ECO:0000313" key="2">
    <source>
        <dbReference type="Proteomes" id="UP000007652"/>
    </source>
</evidence>
<comment type="caution">
    <text evidence="1">The sequence shown here is derived from an EMBL/GenBank/DDBJ whole genome shotgun (WGS) entry which is preliminary data.</text>
</comment>